<gene>
    <name evidence="6" type="ORF">DdX_05515</name>
</gene>
<keyword evidence="2" id="KW-1133">Transmembrane helix</keyword>
<dbReference type="PANTHER" id="PTHR13134:SF3">
    <property type="entry name" value="TRAFFICKING PROTEIN PARTICLE COMPLEX SUBUNIT 13"/>
    <property type="match status" value="1"/>
</dbReference>
<feature type="domain" description="Trafficking protein particle complex subunit 13 C-terminal" evidence="4">
    <location>
        <begin position="307"/>
        <end position="403"/>
    </location>
</feature>
<dbReference type="InterPro" id="IPR055428">
    <property type="entry name" value="TRAPPC13_C"/>
</dbReference>
<sequence>MSSGIVTEHQLVLRVMRLARPQFNTPVSFPVDHADPYAPGIADAVKEITGEDSVDFPLGSYLMAPQTMALIYLGETFTFYVAILNDGASDCTDVCVQVDIQTQSQRVTLPCQMQEANATLRPKQQAGQILTHEVKEIGQHILVCAVTYKSNAGEKMFFRKFFKFPVNKPIDVRTKFYNVEDNMNSDVYLEAQIQNLCINSLVLERVVLEPSVEHYRCTEIKSPSTDEKDVIIQPQEVYQYLFCLSPVTKEDATGVNNFRGASAISVIGKLDMYWRTSMGERGRLQTSPLQRMAPGYGDLRLTVENIPKRVKLQQLFTVTCRLYNCCERSLDLTLTLDGSLQPALIFCSVSGVHLGQILPNNSIEFTLEILPTAKGLYAISGLRLTDSLLRRTYEHDEIAQVIVVFLVVLLMLATVKGMTKTFRQQRSVVLIGAQSKEFGS</sequence>
<evidence type="ECO:0000259" key="5">
    <source>
        <dbReference type="Pfam" id="PF23647"/>
    </source>
</evidence>
<dbReference type="Pfam" id="PF06159">
    <property type="entry name" value="TRAPPC13_N"/>
    <property type="match status" value="1"/>
</dbReference>
<dbReference type="AlphaFoldDB" id="A0AAD4N9D9"/>
<evidence type="ECO:0000313" key="6">
    <source>
        <dbReference type="EMBL" id="KAI1720141.1"/>
    </source>
</evidence>
<evidence type="ECO:0000259" key="3">
    <source>
        <dbReference type="Pfam" id="PF06159"/>
    </source>
</evidence>
<dbReference type="GO" id="GO:1990072">
    <property type="term" value="C:TRAPPIII protein complex"/>
    <property type="evidence" value="ECO:0007669"/>
    <property type="project" value="TreeGrafter"/>
</dbReference>
<reference evidence="6" key="1">
    <citation type="submission" date="2022-01" db="EMBL/GenBank/DDBJ databases">
        <title>Genome Sequence Resource for Two Populations of Ditylenchus destructor, the Migratory Endoparasitic Phytonematode.</title>
        <authorList>
            <person name="Zhang H."/>
            <person name="Lin R."/>
            <person name="Xie B."/>
        </authorList>
    </citation>
    <scope>NUCLEOTIDE SEQUENCE</scope>
    <source>
        <strain evidence="6">BazhouSP</strain>
    </source>
</reference>
<comment type="caution">
    <text evidence="6">The sequence shown here is derived from an EMBL/GenBank/DDBJ whole genome shotgun (WGS) entry which is preliminary data.</text>
</comment>
<comment type="similarity">
    <text evidence="1">Belongs to the TRAPPC13 family.</text>
</comment>
<organism evidence="6 7">
    <name type="scientific">Ditylenchus destructor</name>
    <dbReference type="NCBI Taxonomy" id="166010"/>
    <lineage>
        <taxon>Eukaryota</taxon>
        <taxon>Metazoa</taxon>
        <taxon>Ecdysozoa</taxon>
        <taxon>Nematoda</taxon>
        <taxon>Chromadorea</taxon>
        <taxon>Rhabditida</taxon>
        <taxon>Tylenchina</taxon>
        <taxon>Tylenchomorpha</taxon>
        <taxon>Sphaerularioidea</taxon>
        <taxon>Anguinidae</taxon>
        <taxon>Anguininae</taxon>
        <taxon>Ditylenchus</taxon>
    </lineage>
</organism>
<proteinExistence type="inferred from homology"/>
<protein>
    <submittedName>
        <fullName evidence="6">Trafficking protein particle complex subunit 13 like protein</fullName>
    </submittedName>
</protein>
<dbReference type="Pfam" id="PF23643">
    <property type="entry name" value="TRAPPC13_C"/>
    <property type="match status" value="1"/>
</dbReference>
<feature type="domain" description="Trafficking protein particle complex subunit 13 N-terminal" evidence="3">
    <location>
        <begin position="9"/>
        <end position="166"/>
    </location>
</feature>
<accession>A0AAD4N9D9</accession>
<dbReference type="Proteomes" id="UP001201812">
    <property type="component" value="Unassembled WGS sequence"/>
</dbReference>
<dbReference type="InterPro" id="IPR010378">
    <property type="entry name" value="TRAPPC13"/>
</dbReference>
<keyword evidence="2" id="KW-0472">Membrane</keyword>
<dbReference type="InterPro" id="IPR055429">
    <property type="entry name" value="TRAPPC13_M"/>
</dbReference>
<name>A0AAD4N9D9_9BILA</name>
<evidence type="ECO:0000259" key="4">
    <source>
        <dbReference type="Pfam" id="PF23643"/>
    </source>
</evidence>
<keyword evidence="7" id="KW-1185">Reference proteome</keyword>
<evidence type="ECO:0000256" key="2">
    <source>
        <dbReference type="SAM" id="Phobius"/>
    </source>
</evidence>
<feature type="transmembrane region" description="Helical" evidence="2">
    <location>
        <begin position="398"/>
        <end position="415"/>
    </location>
</feature>
<dbReference type="EMBL" id="JAKKPZ010000006">
    <property type="protein sequence ID" value="KAI1720141.1"/>
    <property type="molecule type" value="Genomic_DNA"/>
</dbReference>
<dbReference type="InterPro" id="IPR055427">
    <property type="entry name" value="TRAPPC13_N"/>
</dbReference>
<feature type="domain" description="Trafficking protein particle complex subunit 13 middle" evidence="5">
    <location>
        <begin position="170"/>
        <end position="294"/>
    </location>
</feature>
<dbReference type="Pfam" id="PF23647">
    <property type="entry name" value="TRAPPC13_M"/>
    <property type="match status" value="1"/>
</dbReference>
<keyword evidence="2" id="KW-0812">Transmembrane</keyword>
<dbReference type="PANTHER" id="PTHR13134">
    <property type="entry name" value="TRAFFICKING PROTEIN PARTICLE COMPLEX SUBUNIT 13"/>
    <property type="match status" value="1"/>
</dbReference>
<evidence type="ECO:0000256" key="1">
    <source>
        <dbReference type="ARBA" id="ARBA00010785"/>
    </source>
</evidence>
<evidence type="ECO:0000313" key="7">
    <source>
        <dbReference type="Proteomes" id="UP001201812"/>
    </source>
</evidence>